<feature type="domain" description="AAA" evidence="1">
    <location>
        <begin position="22"/>
        <end position="140"/>
    </location>
</feature>
<protein>
    <submittedName>
        <fullName evidence="3">AAA family ATPase</fullName>
    </submittedName>
</protein>
<dbReference type="KEGG" id="tsy:THSYN_00520"/>
<dbReference type="InterPro" id="IPR041682">
    <property type="entry name" value="AAA_14"/>
</dbReference>
<proteinExistence type="predicted"/>
<sequence length="414" mass="45319">MSPPSLHPRYLSRALTEALTDTPVVLVHGPRQCGKTTLARLVGDAAGYTYLSFDDEVLCAAVRADPAGFAADLPQRAVLDEVQRVPELFTCIKSLVDRDRRPGRLILTGSANVLLVPRLADSLAGRMEVLRLHPLAQVELAASPPQFLDRLFGGGFQIDTNARLGPELAERILAGGYPAALARPSARRRAAWYRDYIETLVQRDVRDLQRIASLDALPRLLNLAAGQTARLINISDLAAPFALSRPTIRDYVTLLARVFLLEELPPWHSNRLSRLIKTPKLHLGDTGLAGALLGLDGPTLAADRPLLGQLLETFVFQELRRQASWRELPISFHHFRDKDGAEVDLVLESGQALAGVEVKASATVTTADFRGLRKLREAAGTRFKAGVVLYDGEATAPFGDGLTAVPMRELWESR</sequence>
<feature type="domain" description="DUF4143" evidence="2">
    <location>
        <begin position="202"/>
        <end position="361"/>
    </location>
</feature>
<name>A0A2K8UGE6_9GAMM</name>
<dbReference type="PANTHER" id="PTHR43566">
    <property type="entry name" value="CONSERVED PROTEIN"/>
    <property type="match status" value="1"/>
</dbReference>
<organism evidence="3 4">
    <name type="scientific">Candidatus Thiodictyon syntrophicum</name>
    <dbReference type="NCBI Taxonomy" id="1166950"/>
    <lineage>
        <taxon>Bacteria</taxon>
        <taxon>Pseudomonadati</taxon>
        <taxon>Pseudomonadota</taxon>
        <taxon>Gammaproteobacteria</taxon>
        <taxon>Chromatiales</taxon>
        <taxon>Chromatiaceae</taxon>
        <taxon>Thiodictyon</taxon>
    </lineage>
</organism>
<dbReference type="OrthoDB" id="9771844at2"/>
<evidence type="ECO:0000259" key="2">
    <source>
        <dbReference type="Pfam" id="PF13635"/>
    </source>
</evidence>
<dbReference type="Gene3D" id="3.40.50.300">
    <property type="entry name" value="P-loop containing nucleotide triphosphate hydrolases"/>
    <property type="match status" value="1"/>
</dbReference>
<keyword evidence="4" id="KW-1185">Reference proteome</keyword>
<dbReference type="SUPFAM" id="SSF52540">
    <property type="entry name" value="P-loop containing nucleoside triphosphate hydrolases"/>
    <property type="match status" value="1"/>
</dbReference>
<dbReference type="InterPro" id="IPR027417">
    <property type="entry name" value="P-loop_NTPase"/>
</dbReference>
<dbReference type="InterPro" id="IPR025420">
    <property type="entry name" value="DUF4143"/>
</dbReference>
<evidence type="ECO:0000259" key="1">
    <source>
        <dbReference type="Pfam" id="PF13173"/>
    </source>
</evidence>
<dbReference type="EMBL" id="CP020370">
    <property type="protein sequence ID" value="AUB84597.1"/>
    <property type="molecule type" value="Genomic_DNA"/>
</dbReference>
<dbReference type="Pfam" id="PF13173">
    <property type="entry name" value="AAA_14"/>
    <property type="match status" value="1"/>
</dbReference>
<dbReference type="Proteomes" id="UP000232638">
    <property type="component" value="Chromosome"/>
</dbReference>
<dbReference type="AlphaFoldDB" id="A0A2K8UGE6"/>
<evidence type="ECO:0000313" key="4">
    <source>
        <dbReference type="Proteomes" id="UP000232638"/>
    </source>
</evidence>
<gene>
    <name evidence="3" type="ORF">THSYN_00520</name>
</gene>
<dbReference type="Pfam" id="PF13635">
    <property type="entry name" value="DUF4143"/>
    <property type="match status" value="1"/>
</dbReference>
<accession>A0A2K8UGE6</accession>
<dbReference type="RefSeq" id="WP_100922247.1">
    <property type="nucleotide sequence ID" value="NZ_CP020370.1"/>
</dbReference>
<dbReference type="PANTHER" id="PTHR43566:SF2">
    <property type="entry name" value="DUF4143 DOMAIN-CONTAINING PROTEIN"/>
    <property type="match status" value="1"/>
</dbReference>
<evidence type="ECO:0000313" key="3">
    <source>
        <dbReference type="EMBL" id="AUB84597.1"/>
    </source>
</evidence>
<reference evidence="3 4" key="1">
    <citation type="submission" date="2017-03" db="EMBL/GenBank/DDBJ databases">
        <title>Complete genome sequence of Candidatus 'Thiodictyon syntrophicum' sp. nov. strain Cad16T, a photolithoautotroph purple sulfur bacterium isolated from an alpine meromictic lake.</title>
        <authorList>
            <person name="Luedin S.M."/>
            <person name="Pothier J.F."/>
            <person name="Danza F."/>
            <person name="Storelli N."/>
            <person name="Wittwer M."/>
            <person name="Tonolla M."/>
        </authorList>
    </citation>
    <scope>NUCLEOTIDE SEQUENCE [LARGE SCALE GENOMIC DNA]</scope>
    <source>
        <strain evidence="3 4">Cad16T</strain>
    </source>
</reference>